<accession>A0A0K2V2V0</accession>
<proteinExistence type="predicted"/>
<protein>
    <submittedName>
        <fullName evidence="1">Uncharacterized protein</fullName>
    </submittedName>
</protein>
<dbReference type="EMBL" id="HACA01027477">
    <property type="protein sequence ID" value="CDW44838.1"/>
    <property type="molecule type" value="Transcribed_RNA"/>
</dbReference>
<organism evidence="1">
    <name type="scientific">Lepeophtheirus salmonis</name>
    <name type="common">Salmon louse</name>
    <name type="synonym">Caligus salmonis</name>
    <dbReference type="NCBI Taxonomy" id="72036"/>
    <lineage>
        <taxon>Eukaryota</taxon>
        <taxon>Metazoa</taxon>
        <taxon>Ecdysozoa</taxon>
        <taxon>Arthropoda</taxon>
        <taxon>Crustacea</taxon>
        <taxon>Multicrustacea</taxon>
        <taxon>Hexanauplia</taxon>
        <taxon>Copepoda</taxon>
        <taxon>Siphonostomatoida</taxon>
        <taxon>Caligidae</taxon>
        <taxon>Lepeophtheirus</taxon>
    </lineage>
</organism>
<sequence>MSPCNKFCNFCRFVRRNFNTLCIKNSFQCNQLSIIGTGTV</sequence>
<dbReference type="AlphaFoldDB" id="A0A0K2V2V0"/>
<reference evidence="1" key="1">
    <citation type="submission" date="2014-05" db="EMBL/GenBank/DDBJ databases">
        <authorList>
            <person name="Chronopoulou M."/>
        </authorList>
    </citation>
    <scope>NUCLEOTIDE SEQUENCE</scope>
    <source>
        <tissue evidence="1">Whole organism</tissue>
    </source>
</reference>
<evidence type="ECO:0000313" key="1">
    <source>
        <dbReference type="EMBL" id="CDW44838.1"/>
    </source>
</evidence>
<name>A0A0K2V2V0_LEPSM</name>